<feature type="compositionally biased region" description="Basic and acidic residues" evidence="1">
    <location>
        <begin position="153"/>
        <end position="164"/>
    </location>
</feature>
<dbReference type="KEGG" id="shs:STEHIDRAFT_172946"/>
<dbReference type="RefSeq" id="XP_007310955.1">
    <property type="nucleotide sequence ID" value="XM_007310893.1"/>
</dbReference>
<organism evidence="3 4">
    <name type="scientific">Stereum hirsutum (strain FP-91666)</name>
    <name type="common">White-rot fungus</name>
    <dbReference type="NCBI Taxonomy" id="721885"/>
    <lineage>
        <taxon>Eukaryota</taxon>
        <taxon>Fungi</taxon>
        <taxon>Dikarya</taxon>
        <taxon>Basidiomycota</taxon>
        <taxon>Agaricomycotina</taxon>
        <taxon>Agaricomycetes</taxon>
        <taxon>Russulales</taxon>
        <taxon>Stereaceae</taxon>
        <taxon>Stereum</taxon>
    </lineage>
</organism>
<accession>R7RX95</accession>
<sequence length="441" mass="47277">MSSLSFSFGAFGDILALAQITTTLFSTCYRSINSAEEYRSLKREVDSLSYIIDCARTNIHLHLHDDDRLCPATRHAVHSALTRSHALVDEMKGCMESYEGYLGSGGNGNVWGTCVGRVMWPVCGVVKKMERLRKEVLARIVEVNLLLSIARTHETDDRKSDRSSVKNAQTVSASPTYDEQTGIQSNTAGTAPDALPSEDKVDPNAAQPANLPSYLQALEAGANPPREAYHAAASEDPVSHDSKPPPASDASNGDNENLSLAVVAASDAAEVMSPEYAAHDFATDVASSHNVPPDTSSSAIPKSSSSNTYAQSPRDGATLPDRPGVVPRPYATTALNDSDRPHNDASENIDIESQLILPPSTNFRPNPAPPPLSVLKGWFPRDKKPATMFDLAIVSSYRPPSTELSMIVASPGVSADEKGHDLGLEIVPPVYAKRMAEVAEV</sequence>
<feature type="compositionally biased region" description="Polar residues" evidence="1">
    <location>
        <begin position="165"/>
        <end position="189"/>
    </location>
</feature>
<evidence type="ECO:0008006" key="5">
    <source>
        <dbReference type="Google" id="ProtNLM"/>
    </source>
</evidence>
<dbReference type="EMBL" id="JH687400">
    <property type="protein sequence ID" value="EIM79969.1"/>
    <property type="molecule type" value="Genomic_DNA"/>
</dbReference>
<dbReference type="AlphaFoldDB" id="R7RX95"/>
<keyword evidence="4" id="KW-1185">Reference proteome</keyword>
<feature type="compositionally biased region" description="Low complexity" evidence="1">
    <location>
        <begin position="296"/>
        <end position="306"/>
    </location>
</feature>
<name>R7RX95_STEHR</name>
<feature type="region of interest" description="Disordered" evidence="1">
    <location>
        <begin position="153"/>
        <end position="208"/>
    </location>
</feature>
<keyword evidence="2" id="KW-0732">Signal</keyword>
<feature type="region of interest" description="Disordered" evidence="1">
    <location>
        <begin position="225"/>
        <end position="255"/>
    </location>
</feature>
<feature type="region of interest" description="Disordered" evidence="1">
    <location>
        <begin position="285"/>
        <end position="345"/>
    </location>
</feature>
<evidence type="ECO:0000256" key="2">
    <source>
        <dbReference type="SAM" id="SignalP"/>
    </source>
</evidence>
<reference evidence="4" key="1">
    <citation type="journal article" date="2012" name="Science">
        <title>The Paleozoic origin of enzymatic lignin decomposition reconstructed from 31 fungal genomes.</title>
        <authorList>
            <person name="Floudas D."/>
            <person name="Binder M."/>
            <person name="Riley R."/>
            <person name="Barry K."/>
            <person name="Blanchette R.A."/>
            <person name="Henrissat B."/>
            <person name="Martinez A.T."/>
            <person name="Otillar R."/>
            <person name="Spatafora J.W."/>
            <person name="Yadav J.S."/>
            <person name="Aerts A."/>
            <person name="Benoit I."/>
            <person name="Boyd A."/>
            <person name="Carlson A."/>
            <person name="Copeland A."/>
            <person name="Coutinho P.M."/>
            <person name="de Vries R.P."/>
            <person name="Ferreira P."/>
            <person name="Findley K."/>
            <person name="Foster B."/>
            <person name="Gaskell J."/>
            <person name="Glotzer D."/>
            <person name="Gorecki P."/>
            <person name="Heitman J."/>
            <person name="Hesse C."/>
            <person name="Hori C."/>
            <person name="Igarashi K."/>
            <person name="Jurgens J.A."/>
            <person name="Kallen N."/>
            <person name="Kersten P."/>
            <person name="Kohler A."/>
            <person name="Kuees U."/>
            <person name="Kumar T.K.A."/>
            <person name="Kuo A."/>
            <person name="LaButti K."/>
            <person name="Larrondo L.F."/>
            <person name="Lindquist E."/>
            <person name="Ling A."/>
            <person name="Lombard V."/>
            <person name="Lucas S."/>
            <person name="Lundell T."/>
            <person name="Martin R."/>
            <person name="McLaughlin D.J."/>
            <person name="Morgenstern I."/>
            <person name="Morin E."/>
            <person name="Murat C."/>
            <person name="Nagy L.G."/>
            <person name="Nolan M."/>
            <person name="Ohm R.A."/>
            <person name="Patyshakuliyeva A."/>
            <person name="Rokas A."/>
            <person name="Ruiz-Duenas F.J."/>
            <person name="Sabat G."/>
            <person name="Salamov A."/>
            <person name="Samejima M."/>
            <person name="Schmutz J."/>
            <person name="Slot J.C."/>
            <person name="St John F."/>
            <person name="Stenlid J."/>
            <person name="Sun H."/>
            <person name="Sun S."/>
            <person name="Syed K."/>
            <person name="Tsang A."/>
            <person name="Wiebenga A."/>
            <person name="Young D."/>
            <person name="Pisabarro A."/>
            <person name="Eastwood D.C."/>
            <person name="Martin F."/>
            <person name="Cullen D."/>
            <person name="Grigoriev I.V."/>
            <person name="Hibbett D.S."/>
        </authorList>
    </citation>
    <scope>NUCLEOTIDE SEQUENCE [LARGE SCALE GENOMIC DNA]</scope>
    <source>
        <strain evidence="4">FP-91666</strain>
    </source>
</reference>
<gene>
    <name evidence="3" type="ORF">STEHIDRAFT_172946</name>
</gene>
<evidence type="ECO:0000313" key="3">
    <source>
        <dbReference type="EMBL" id="EIM79969.1"/>
    </source>
</evidence>
<dbReference type="Proteomes" id="UP000053927">
    <property type="component" value="Unassembled WGS sequence"/>
</dbReference>
<feature type="compositionally biased region" description="Polar residues" evidence="1">
    <location>
        <begin position="285"/>
        <end position="295"/>
    </location>
</feature>
<dbReference type="GeneID" id="18804178"/>
<evidence type="ECO:0000256" key="1">
    <source>
        <dbReference type="SAM" id="MobiDB-lite"/>
    </source>
</evidence>
<proteinExistence type="predicted"/>
<feature type="chain" id="PRO_5004455358" description="Fungal N-terminal domain-containing protein" evidence="2">
    <location>
        <begin position="19"/>
        <end position="441"/>
    </location>
</feature>
<protein>
    <recommendedName>
        <fullName evidence="5">Fungal N-terminal domain-containing protein</fullName>
    </recommendedName>
</protein>
<feature type="signal peptide" evidence="2">
    <location>
        <begin position="1"/>
        <end position="18"/>
    </location>
</feature>
<evidence type="ECO:0000313" key="4">
    <source>
        <dbReference type="Proteomes" id="UP000053927"/>
    </source>
</evidence>